<proteinExistence type="predicted"/>
<reference evidence="1 2" key="1">
    <citation type="journal article" date="2019" name="Sci. Rep.">
        <title>Orb-weaving spider Araneus ventricosus genome elucidates the spidroin gene catalogue.</title>
        <authorList>
            <person name="Kono N."/>
            <person name="Nakamura H."/>
            <person name="Ohtoshi R."/>
            <person name="Moran D.A.P."/>
            <person name="Shinohara A."/>
            <person name="Yoshida Y."/>
            <person name="Fujiwara M."/>
            <person name="Mori M."/>
            <person name="Tomita M."/>
            <person name="Arakawa K."/>
        </authorList>
    </citation>
    <scope>NUCLEOTIDE SEQUENCE [LARGE SCALE GENOMIC DNA]</scope>
</reference>
<dbReference type="EMBL" id="BGPR01005476">
    <property type="protein sequence ID" value="GBN10533.1"/>
    <property type="molecule type" value="Genomic_DNA"/>
</dbReference>
<sequence length="121" mass="13787">MFSLPARTFSHEMRGEYFPLRPETSSQPYLVVIKRTFAKVIAARGERPRYTGINNCQRAHIFSYQEISGILSCHTCIAFVVMKPRKLHTVGIDHWGDRRSVVGRMAVRLYSGKKGGWSSTP</sequence>
<accession>A0A4Y2L9M7</accession>
<comment type="caution">
    <text evidence="1">The sequence shown here is derived from an EMBL/GenBank/DDBJ whole genome shotgun (WGS) entry which is preliminary data.</text>
</comment>
<evidence type="ECO:0000313" key="2">
    <source>
        <dbReference type="Proteomes" id="UP000499080"/>
    </source>
</evidence>
<protein>
    <submittedName>
        <fullName evidence="1">Uncharacterized protein</fullName>
    </submittedName>
</protein>
<gene>
    <name evidence="1" type="ORF">AVEN_243442_1</name>
</gene>
<dbReference type="Proteomes" id="UP000499080">
    <property type="component" value="Unassembled WGS sequence"/>
</dbReference>
<evidence type="ECO:0000313" key="1">
    <source>
        <dbReference type="EMBL" id="GBN10533.1"/>
    </source>
</evidence>
<dbReference type="AlphaFoldDB" id="A0A4Y2L9M7"/>
<keyword evidence="2" id="KW-1185">Reference proteome</keyword>
<organism evidence="1 2">
    <name type="scientific">Araneus ventricosus</name>
    <name type="common">Orbweaver spider</name>
    <name type="synonym">Epeira ventricosa</name>
    <dbReference type="NCBI Taxonomy" id="182803"/>
    <lineage>
        <taxon>Eukaryota</taxon>
        <taxon>Metazoa</taxon>
        <taxon>Ecdysozoa</taxon>
        <taxon>Arthropoda</taxon>
        <taxon>Chelicerata</taxon>
        <taxon>Arachnida</taxon>
        <taxon>Araneae</taxon>
        <taxon>Araneomorphae</taxon>
        <taxon>Entelegynae</taxon>
        <taxon>Araneoidea</taxon>
        <taxon>Araneidae</taxon>
        <taxon>Araneus</taxon>
    </lineage>
</organism>
<name>A0A4Y2L9M7_ARAVE</name>